<keyword evidence="3" id="KW-1185">Reference proteome</keyword>
<proteinExistence type="predicted"/>
<dbReference type="AlphaFoldDB" id="A0A3M0FV88"/>
<evidence type="ECO:0000313" key="2">
    <source>
        <dbReference type="EMBL" id="RMB56418.1"/>
    </source>
</evidence>
<dbReference type="Proteomes" id="UP000281985">
    <property type="component" value="Unassembled WGS sequence"/>
</dbReference>
<protein>
    <recommendedName>
        <fullName evidence="4">Cytochrome oxidase complex assembly protein 1</fullName>
    </recommendedName>
</protein>
<name>A0A3M0FV88_9FLAO</name>
<evidence type="ECO:0000313" key="3">
    <source>
        <dbReference type="Proteomes" id="UP000281985"/>
    </source>
</evidence>
<reference evidence="2 3" key="1">
    <citation type="submission" date="2018-10" db="EMBL/GenBank/DDBJ databases">
        <title>Dokdonia luteus sp. nov., isolated from sea water.</title>
        <authorList>
            <person name="Zhou L.Y."/>
            <person name="Du Z.J."/>
        </authorList>
    </citation>
    <scope>NUCLEOTIDE SEQUENCE [LARGE SCALE GENOMIC DNA]</scope>
    <source>
        <strain evidence="2 3">SH27</strain>
    </source>
</reference>
<evidence type="ECO:0008006" key="4">
    <source>
        <dbReference type="Google" id="ProtNLM"/>
    </source>
</evidence>
<dbReference type="Pfam" id="PF08695">
    <property type="entry name" value="Coa1"/>
    <property type="match status" value="1"/>
</dbReference>
<comment type="caution">
    <text evidence="2">The sequence shown here is derived from an EMBL/GenBank/DDBJ whole genome shotgun (WGS) entry which is preliminary data.</text>
</comment>
<gene>
    <name evidence="2" type="ORF">EAX61_14365</name>
</gene>
<keyword evidence="1" id="KW-0812">Transmembrane</keyword>
<evidence type="ECO:0000256" key="1">
    <source>
        <dbReference type="SAM" id="Phobius"/>
    </source>
</evidence>
<keyword evidence="1" id="KW-1133">Transmembrane helix</keyword>
<sequence length="200" mass="22922">MAIGVVSIKLIMMQKYYSHRDKLGLDLNKLKVYPAKYLFLYNSRNIKDAPHTNQSNLRSMDNTIEKRSWWQRNWKWALPTGGCLTIIIIAVSFIGYGVYKVADKLGDETSVFAFINVITKVQKNPEVIAALGRPINIEDNDYDPEMNTNQMNLEMDLRGKKANGVLRVNALKVNDEWDYKVFTVTVEDSGEVIDLLDDIE</sequence>
<dbReference type="InterPro" id="IPR014807">
    <property type="entry name" value="Coa1"/>
</dbReference>
<keyword evidence="1" id="KW-0472">Membrane</keyword>
<accession>A0A3M0FV88</accession>
<organism evidence="2 3">
    <name type="scientific">Dokdonia sinensis</name>
    <dbReference type="NCBI Taxonomy" id="2479847"/>
    <lineage>
        <taxon>Bacteria</taxon>
        <taxon>Pseudomonadati</taxon>
        <taxon>Bacteroidota</taxon>
        <taxon>Flavobacteriia</taxon>
        <taxon>Flavobacteriales</taxon>
        <taxon>Flavobacteriaceae</taxon>
        <taxon>Dokdonia</taxon>
    </lineage>
</organism>
<dbReference type="EMBL" id="REFV01000017">
    <property type="protein sequence ID" value="RMB56418.1"/>
    <property type="molecule type" value="Genomic_DNA"/>
</dbReference>
<feature type="transmembrane region" description="Helical" evidence="1">
    <location>
        <begin position="76"/>
        <end position="99"/>
    </location>
</feature>